<keyword evidence="2" id="KW-0479">Metal-binding</keyword>
<gene>
    <name evidence="7" type="ORF">SAMN05216233_10349</name>
</gene>
<protein>
    <submittedName>
        <fullName evidence="7">Succinyl-diaminopimelate desuccinylase</fullName>
    </submittedName>
</protein>
<keyword evidence="3" id="KW-0378">Hydrolase</keyword>
<organism evidence="7 8">
    <name type="scientific">Desulfoluna spongiiphila</name>
    <dbReference type="NCBI Taxonomy" id="419481"/>
    <lineage>
        <taxon>Bacteria</taxon>
        <taxon>Pseudomonadati</taxon>
        <taxon>Thermodesulfobacteriota</taxon>
        <taxon>Desulfobacteria</taxon>
        <taxon>Desulfobacterales</taxon>
        <taxon>Desulfolunaceae</taxon>
        <taxon>Desulfoluna</taxon>
    </lineage>
</organism>
<evidence type="ECO:0000256" key="3">
    <source>
        <dbReference type="ARBA" id="ARBA00022801"/>
    </source>
</evidence>
<dbReference type="Pfam" id="PF07687">
    <property type="entry name" value="M20_dimer"/>
    <property type="match status" value="1"/>
</dbReference>
<dbReference type="RefSeq" id="WP_175469524.1">
    <property type="nucleotide sequence ID" value="NZ_FMUX01000003.1"/>
</dbReference>
<dbReference type="AlphaFoldDB" id="A0A1G5CJD3"/>
<proteinExistence type="predicted"/>
<dbReference type="GO" id="GO:0006526">
    <property type="term" value="P:L-arginine biosynthetic process"/>
    <property type="evidence" value="ECO:0007669"/>
    <property type="project" value="TreeGrafter"/>
</dbReference>
<evidence type="ECO:0000256" key="2">
    <source>
        <dbReference type="ARBA" id="ARBA00022723"/>
    </source>
</evidence>
<dbReference type="SUPFAM" id="SSF53187">
    <property type="entry name" value="Zn-dependent exopeptidases"/>
    <property type="match status" value="1"/>
</dbReference>
<dbReference type="Gene3D" id="3.40.630.10">
    <property type="entry name" value="Zn peptidases"/>
    <property type="match status" value="1"/>
</dbReference>
<dbReference type="PANTHER" id="PTHR43808:SF31">
    <property type="entry name" value="N-ACETYL-L-CITRULLINE DEACETYLASE"/>
    <property type="match status" value="1"/>
</dbReference>
<dbReference type="Proteomes" id="UP000198870">
    <property type="component" value="Unassembled WGS sequence"/>
</dbReference>
<dbReference type="Pfam" id="PF01546">
    <property type="entry name" value="Peptidase_M20"/>
    <property type="match status" value="1"/>
</dbReference>
<dbReference type="PANTHER" id="PTHR43808">
    <property type="entry name" value="ACETYLORNITHINE DEACETYLASE"/>
    <property type="match status" value="1"/>
</dbReference>
<dbReference type="InterPro" id="IPR050072">
    <property type="entry name" value="Peptidase_M20A"/>
</dbReference>
<evidence type="ECO:0000256" key="4">
    <source>
        <dbReference type="ARBA" id="ARBA00022833"/>
    </source>
</evidence>
<evidence type="ECO:0000256" key="1">
    <source>
        <dbReference type="ARBA" id="ARBA00001947"/>
    </source>
</evidence>
<dbReference type="Gene3D" id="3.30.70.360">
    <property type="match status" value="1"/>
</dbReference>
<evidence type="ECO:0000313" key="8">
    <source>
        <dbReference type="Proteomes" id="UP000198870"/>
    </source>
</evidence>
<name>A0A1G5CJD3_9BACT</name>
<dbReference type="EMBL" id="FMUX01000003">
    <property type="protein sequence ID" value="SCY02434.1"/>
    <property type="molecule type" value="Genomic_DNA"/>
</dbReference>
<keyword evidence="5" id="KW-0170">Cobalt</keyword>
<comment type="cofactor">
    <cofactor evidence="1">
        <name>Zn(2+)</name>
        <dbReference type="ChEBI" id="CHEBI:29105"/>
    </cofactor>
</comment>
<evidence type="ECO:0000256" key="5">
    <source>
        <dbReference type="ARBA" id="ARBA00023285"/>
    </source>
</evidence>
<keyword evidence="8" id="KW-1185">Reference proteome</keyword>
<dbReference type="InterPro" id="IPR036264">
    <property type="entry name" value="Bact_exopeptidase_dim_dom"/>
</dbReference>
<feature type="domain" description="Peptidase M20 dimerisation" evidence="6">
    <location>
        <begin position="170"/>
        <end position="269"/>
    </location>
</feature>
<dbReference type="SUPFAM" id="SSF55031">
    <property type="entry name" value="Bacterial exopeptidase dimerisation domain"/>
    <property type="match status" value="1"/>
</dbReference>
<sequence length="364" mass="40021">MDEMVPLLKRLIQFRSVADRPDEITACADFIQGRLTEAGLAVNRMDVHGTPSLWVTPETDRAPVLFMAHFDVVPAGEDLFVPREEGDRLYGRGAVDDKYAVALCMVLLRAWLRRLKAEGKGQESLPFGVLLTGDEETGGYNGAGEALKRMSCDYCVALDGGSPERLVVREKGIVRLNLTARGKGAHGARPWLGENAIDTLLDDLVRVRRHFAQTREDHWHRTVNIGCIQGGSAVNQVPGDARAKLDIRYTEADDPHALIETIRADVTSEVEVVSVDTLFNGGEGPVTRYLAALAGDIEQVAEHASSDARFLNRSGTPGVIWGPQGNMSQHTDEEHVEISSLFTLYGHLDRFVTAVFYKEVSLTD</sequence>
<dbReference type="GO" id="GO:0046872">
    <property type="term" value="F:metal ion binding"/>
    <property type="evidence" value="ECO:0007669"/>
    <property type="project" value="UniProtKB-KW"/>
</dbReference>
<dbReference type="InterPro" id="IPR002933">
    <property type="entry name" value="Peptidase_M20"/>
</dbReference>
<dbReference type="STRING" id="419481.SAMN05216233_10349"/>
<dbReference type="InterPro" id="IPR011650">
    <property type="entry name" value="Peptidase_M20_dimer"/>
</dbReference>
<dbReference type="PROSITE" id="PS00758">
    <property type="entry name" value="ARGE_DAPE_CPG2_1"/>
    <property type="match status" value="1"/>
</dbReference>
<dbReference type="GO" id="GO:0008777">
    <property type="term" value="F:acetylornithine deacetylase activity"/>
    <property type="evidence" value="ECO:0007669"/>
    <property type="project" value="TreeGrafter"/>
</dbReference>
<reference evidence="7 8" key="1">
    <citation type="submission" date="2016-10" db="EMBL/GenBank/DDBJ databases">
        <authorList>
            <person name="de Groot N.N."/>
        </authorList>
    </citation>
    <scope>NUCLEOTIDE SEQUENCE [LARGE SCALE GENOMIC DNA]</scope>
    <source>
        <strain evidence="7 8">AA1</strain>
    </source>
</reference>
<evidence type="ECO:0000313" key="7">
    <source>
        <dbReference type="EMBL" id="SCY02434.1"/>
    </source>
</evidence>
<keyword evidence="4" id="KW-0862">Zinc</keyword>
<evidence type="ECO:0000259" key="6">
    <source>
        <dbReference type="Pfam" id="PF07687"/>
    </source>
</evidence>
<dbReference type="InterPro" id="IPR001261">
    <property type="entry name" value="ArgE/DapE_CS"/>
</dbReference>
<accession>A0A1G5CJD3</accession>